<keyword evidence="1" id="KW-0812">Transmembrane</keyword>
<reference evidence="2 3" key="1">
    <citation type="journal article" date="2016" name="Nat. Commun.">
        <title>Thousands of microbial genomes shed light on interconnected biogeochemical processes in an aquifer system.</title>
        <authorList>
            <person name="Anantharaman K."/>
            <person name="Brown C.T."/>
            <person name="Hug L.A."/>
            <person name="Sharon I."/>
            <person name="Castelle C.J."/>
            <person name="Probst A.J."/>
            <person name="Thomas B.C."/>
            <person name="Singh A."/>
            <person name="Wilkins M.J."/>
            <person name="Karaoz U."/>
            <person name="Brodie E.L."/>
            <person name="Williams K.H."/>
            <person name="Hubbard S.S."/>
            <person name="Banfield J.F."/>
        </authorList>
    </citation>
    <scope>NUCLEOTIDE SEQUENCE [LARGE SCALE GENOMIC DNA]</scope>
</reference>
<evidence type="ECO:0008006" key="4">
    <source>
        <dbReference type="Google" id="ProtNLM"/>
    </source>
</evidence>
<comment type="caution">
    <text evidence="2">The sequence shown here is derived from an EMBL/GenBank/DDBJ whole genome shotgun (WGS) entry which is preliminary data.</text>
</comment>
<dbReference type="EMBL" id="MHCJ01000003">
    <property type="protein sequence ID" value="OGY18125.1"/>
    <property type="molecule type" value="Genomic_DNA"/>
</dbReference>
<dbReference type="Proteomes" id="UP000179233">
    <property type="component" value="Unassembled WGS sequence"/>
</dbReference>
<dbReference type="Pfam" id="PF07963">
    <property type="entry name" value="N_methyl"/>
    <property type="match status" value="1"/>
</dbReference>
<name>A0A1G1VRT5_9BACT</name>
<dbReference type="NCBIfam" id="TIGR02532">
    <property type="entry name" value="IV_pilin_GFxxxE"/>
    <property type="match status" value="1"/>
</dbReference>
<keyword evidence="1" id="KW-1133">Transmembrane helix</keyword>
<keyword evidence="1" id="KW-0472">Membrane</keyword>
<protein>
    <recommendedName>
        <fullName evidence="4">Type II secretion system protein J</fullName>
    </recommendedName>
</protein>
<organism evidence="2 3">
    <name type="scientific">Candidatus Chisholmbacteria bacterium RIFCSPHIGHO2_01_FULL_52_32</name>
    <dbReference type="NCBI Taxonomy" id="1797591"/>
    <lineage>
        <taxon>Bacteria</taxon>
        <taxon>Candidatus Chisholmiibacteriota</taxon>
    </lineage>
</organism>
<dbReference type="InterPro" id="IPR012902">
    <property type="entry name" value="N_methyl_site"/>
</dbReference>
<feature type="transmembrane region" description="Helical" evidence="1">
    <location>
        <begin position="34"/>
        <end position="58"/>
    </location>
</feature>
<evidence type="ECO:0000256" key="1">
    <source>
        <dbReference type="SAM" id="Phobius"/>
    </source>
</evidence>
<dbReference type="AlphaFoldDB" id="A0A1G1VRT5"/>
<evidence type="ECO:0000313" key="3">
    <source>
        <dbReference type="Proteomes" id="UP000179233"/>
    </source>
</evidence>
<evidence type="ECO:0000313" key="2">
    <source>
        <dbReference type="EMBL" id="OGY18125.1"/>
    </source>
</evidence>
<accession>A0A1G1VRT5</accession>
<sequence length="231" mass="25506">MKNSKLSTKLQDSITRSSTFNFALLTFNSRQGRAGFTMIEILIGMSIFVALLGTVVALQSSLGTSENFSLRTIFTIENANASLRTLTDELRSSRPSEAGSFPLEKADAQEIIFYANVDSDPQIEHVRYYLDGTELKKGTVQPTGFPVSYPSENEQVKTVAEDIRNGASPVFSYYNQDWPVETTTNPLSTPAPLNAVTLVKVSVRVNADPTHPESEFSLEPFVQIRSLKTNL</sequence>
<proteinExistence type="predicted"/>
<gene>
    <name evidence="2" type="ORF">A2786_01230</name>
</gene>